<dbReference type="AlphaFoldDB" id="A0A6J4LAL0"/>
<feature type="compositionally biased region" description="Basic residues" evidence="1">
    <location>
        <begin position="105"/>
        <end position="117"/>
    </location>
</feature>
<feature type="compositionally biased region" description="Low complexity" evidence="1">
    <location>
        <begin position="45"/>
        <end position="55"/>
    </location>
</feature>
<name>A0A6J4LAL0_9ACTN</name>
<feature type="non-terminal residue" evidence="2">
    <location>
        <position position="424"/>
    </location>
</feature>
<feature type="compositionally biased region" description="Basic residues" evidence="1">
    <location>
        <begin position="1"/>
        <end position="11"/>
    </location>
</feature>
<evidence type="ECO:0000313" key="2">
    <source>
        <dbReference type="EMBL" id="CAA9323728.1"/>
    </source>
</evidence>
<feature type="compositionally biased region" description="Basic and acidic residues" evidence="1">
    <location>
        <begin position="79"/>
        <end position="96"/>
    </location>
</feature>
<reference evidence="2" key="1">
    <citation type="submission" date="2020-02" db="EMBL/GenBank/DDBJ databases">
        <authorList>
            <person name="Meier V. D."/>
        </authorList>
    </citation>
    <scope>NUCLEOTIDE SEQUENCE</scope>
    <source>
        <strain evidence="2">AVDCRST_MAG48</strain>
    </source>
</reference>
<organism evidence="2">
    <name type="scientific">uncultured Friedmanniella sp</name>
    <dbReference type="NCBI Taxonomy" id="335381"/>
    <lineage>
        <taxon>Bacteria</taxon>
        <taxon>Bacillati</taxon>
        <taxon>Actinomycetota</taxon>
        <taxon>Actinomycetes</taxon>
        <taxon>Propionibacteriales</taxon>
        <taxon>Nocardioidaceae</taxon>
        <taxon>Friedmanniella</taxon>
        <taxon>environmental samples</taxon>
    </lineage>
</organism>
<feature type="compositionally biased region" description="Gly residues" evidence="1">
    <location>
        <begin position="210"/>
        <end position="223"/>
    </location>
</feature>
<sequence>DRRQGAPRRPRPCPCLPAGARGVGGARRRPAGRRRGAPRGHRALRGAPGRAEGPRQAGGQGRRGRAGRPAGPHPRARRRGQEGRVRVRPGLRDVRRAARAGRQPRPLRRPRGRRGRLRGAGDARRASRLRGRGLRPARPPRARPAARRHRRRARRQGVRLPLLLPHGPGRGAGARAPQPRHEPRAPQRVHAGDPARPGQAVRHGGHRLPGPGGAGRLPPGGGRPLPRGHRGGPAGGVPLRRGAGRRLAAAAVRRLQPQLPPRGRLLREGHPRHLPGALVRQGRDVRLLRPRERRGRAPAAAGLGEGVHRRPGDPVPGARAGRRRPRPQRRPQVRLLRLAAHPGPLPRDHLDLQLHRVPGPAAECPGALRGRHRAGGDAQRHALRHDPDDHHDPGEPPAGRRLRPAAGGAAPVPRRPRGPGPARM</sequence>
<feature type="compositionally biased region" description="Basic and acidic residues" evidence="1">
    <location>
        <begin position="179"/>
        <end position="193"/>
    </location>
</feature>
<feature type="compositionally biased region" description="Low complexity" evidence="1">
    <location>
        <begin position="158"/>
        <end position="177"/>
    </location>
</feature>
<feature type="compositionally biased region" description="Basic residues" evidence="1">
    <location>
        <begin position="320"/>
        <end position="332"/>
    </location>
</feature>
<dbReference type="GO" id="GO:0004828">
    <property type="term" value="F:serine-tRNA ligase activity"/>
    <property type="evidence" value="ECO:0007669"/>
    <property type="project" value="UniProtKB-EC"/>
</dbReference>
<accession>A0A6J4LAL0</accession>
<feature type="region of interest" description="Disordered" evidence="1">
    <location>
        <begin position="290"/>
        <end position="334"/>
    </location>
</feature>
<feature type="compositionally biased region" description="Basic residues" evidence="1">
    <location>
        <begin position="26"/>
        <end position="44"/>
    </location>
</feature>
<feature type="compositionally biased region" description="Low complexity" evidence="1">
    <location>
        <begin position="236"/>
        <end position="263"/>
    </location>
</feature>
<dbReference type="EMBL" id="CADCTS010000399">
    <property type="protein sequence ID" value="CAA9323728.1"/>
    <property type="molecule type" value="Genomic_DNA"/>
</dbReference>
<keyword evidence="2" id="KW-0436">Ligase</keyword>
<proteinExistence type="predicted"/>
<evidence type="ECO:0000256" key="1">
    <source>
        <dbReference type="SAM" id="MobiDB-lite"/>
    </source>
</evidence>
<feature type="region of interest" description="Disordered" evidence="1">
    <location>
        <begin position="1"/>
        <end position="276"/>
    </location>
</feature>
<feature type="compositionally biased region" description="Basic residues" evidence="1">
    <location>
        <begin position="126"/>
        <end position="157"/>
    </location>
</feature>
<feature type="compositionally biased region" description="Basic and acidic residues" evidence="1">
    <location>
        <begin position="374"/>
        <end position="394"/>
    </location>
</feature>
<gene>
    <name evidence="2" type="ORF">AVDCRST_MAG48-2791</name>
</gene>
<keyword evidence="2" id="KW-0030">Aminoacyl-tRNA synthetase</keyword>
<dbReference type="EC" id="6.1.1.11" evidence="2"/>
<feature type="non-terminal residue" evidence="2">
    <location>
        <position position="1"/>
    </location>
</feature>
<protein>
    <submittedName>
        <fullName evidence="2">Seryl-tRNA synthetase</fullName>
        <ecNumber evidence="2">6.1.1.11</ecNumber>
    </submittedName>
</protein>
<feature type="region of interest" description="Disordered" evidence="1">
    <location>
        <begin position="357"/>
        <end position="424"/>
    </location>
</feature>